<evidence type="ECO:0000256" key="5">
    <source>
        <dbReference type="ARBA" id="ARBA00023002"/>
    </source>
</evidence>
<reference evidence="6" key="1">
    <citation type="submission" date="2020-10" db="EMBL/GenBank/DDBJ databases">
        <title>De novo genome project of the cellulose decomposer Thermobifida halotolerans type strain.</title>
        <authorList>
            <person name="Nagy I."/>
            <person name="Horvath B."/>
            <person name="Kukolya J."/>
            <person name="Nagy I."/>
            <person name="Orsini M."/>
        </authorList>
    </citation>
    <scope>NUCLEOTIDE SEQUENCE</scope>
    <source>
        <strain evidence="6">DSM 44931</strain>
    </source>
</reference>
<dbReference type="Gene3D" id="3.30.465.10">
    <property type="match status" value="1"/>
</dbReference>
<dbReference type="Proteomes" id="UP000265719">
    <property type="component" value="Chromosome"/>
</dbReference>
<dbReference type="InterPro" id="IPR050416">
    <property type="entry name" value="FAD-linked_Oxidoreductase"/>
</dbReference>
<dbReference type="Gene3D" id="3.40.462.20">
    <property type="match status" value="1"/>
</dbReference>
<sequence length="540" mass="58558">MGAATRRGFFTGAAVLGGAALIGAPDSGTGVAIAYTQDACPPEFGPVTVRSGDVRYVDLSSGANQRFIGKPDYIQVIGTTEQVVAAVDRALRDGKRIAVRSGGHCYENFVSDPEVQAVIDVSQMSSVYYDHQHRAFAVEAGASLLDVYESLFKRWGVTVPGGSCPTVGAGGHIIGGGYGPLARLHGLTVDHLHGVEVVTVGRDGRAKVTVATRDSRGKKQDLWWAHTGGGGGNFGIVTRYLLRSPEARGNEPSDLLPRPPSEVLVSSIVWPWSELTQEAFGRLVRNFGGWHERNSDPGSPYAGLFSQLKLLNRAAGVVAMATQIDATADNAQQLLEDFIAEVNDGVGVAYQGAPPRRLPWHHALHWQGFNPSDPTVMRFKIKSAHMRGNFPDDQVAAVYRNLTRSDYPNSNALLLISSYGGRINSVAPDATAVAARDSVMKLQYVSLWAAPDEDDRNIAWVREFYSDVYSATGGVPVSGEVTDGCYIGYPDVDLGDPDWNRSDSPWHELYYAHNYSRLQKVKAHWDPGNVFRHAQSVRLP</sequence>
<dbReference type="EMBL" id="CP063196">
    <property type="protein sequence ID" value="UOE18653.1"/>
    <property type="molecule type" value="Genomic_DNA"/>
</dbReference>
<evidence type="ECO:0000256" key="2">
    <source>
        <dbReference type="ARBA" id="ARBA00005466"/>
    </source>
</evidence>
<evidence type="ECO:0000313" key="7">
    <source>
        <dbReference type="Proteomes" id="UP000265719"/>
    </source>
</evidence>
<dbReference type="GO" id="GO:0071949">
    <property type="term" value="F:FAD binding"/>
    <property type="evidence" value="ECO:0007669"/>
    <property type="project" value="InterPro"/>
</dbReference>
<dbReference type="GO" id="GO:0016491">
    <property type="term" value="F:oxidoreductase activity"/>
    <property type="evidence" value="ECO:0007669"/>
    <property type="project" value="UniProtKB-KW"/>
</dbReference>
<evidence type="ECO:0000256" key="4">
    <source>
        <dbReference type="ARBA" id="ARBA00022827"/>
    </source>
</evidence>
<name>A0A399G1I4_9ACTN</name>
<keyword evidence="5" id="KW-0560">Oxidoreductase</keyword>
<dbReference type="InterPro" id="IPR006311">
    <property type="entry name" value="TAT_signal"/>
</dbReference>
<dbReference type="InterPro" id="IPR012951">
    <property type="entry name" value="BBE"/>
</dbReference>
<dbReference type="InterPro" id="IPR036318">
    <property type="entry name" value="FAD-bd_PCMH-like_sf"/>
</dbReference>
<dbReference type="AlphaFoldDB" id="A0A399G1I4"/>
<keyword evidence="3" id="KW-0285">Flavoprotein</keyword>
<dbReference type="PANTHER" id="PTHR42973">
    <property type="entry name" value="BINDING OXIDOREDUCTASE, PUTATIVE (AFU_ORTHOLOGUE AFUA_1G17690)-RELATED"/>
    <property type="match status" value="1"/>
</dbReference>
<dbReference type="InterPro" id="IPR016166">
    <property type="entry name" value="FAD-bd_PCMH"/>
</dbReference>
<dbReference type="PANTHER" id="PTHR42973:SF39">
    <property type="entry name" value="FAD-BINDING PCMH-TYPE DOMAIN-CONTAINING PROTEIN"/>
    <property type="match status" value="1"/>
</dbReference>
<protein>
    <submittedName>
        <fullName evidence="6">FAD-binding protein</fullName>
    </submittedName>
</protein>
<dbReference type="PROSITE" id="PS51318">
    <property type="entry name" value="TAT"/>
    <property type="match status" value="1"/>
</dbReference>
<organism evidence="6 7">
    <name type="scientific">Thermobifida halotolerans</name>
    <dbReference type="NCBI Taxonomy" id="483545"/>
    <lineage>
        <taxon>Bacteria</taxon>
        <taxon>Bacillati</taxon>
        <taxon>Actinomycetota</taxon>
        <taxon>Actinomycetes</taxon>
        <taxon>Streptosporangiales</taxon>
        <taxon>Nocardiopsidaceae</taxon>
        <taxon>Thermobifida</taxon>
    </lineage>
</organism>
<gene>
    <name evidence="6" type="ORF">NI17_017835</name>
</gene>
<dbReference type="Pfam" id="PF01565">
    <property type="entry name" value="FAD_binding_4"/>
    <property type="match status" value="1"/>
</dbReference>
<dbReference type="SUPFAM" id="SSF56176">
    <property type="entry name" value="FAD-binding/transporter-associated domain-like"/>
    <property type="match status" value="1"/>
</dbReference>
<comment type="similarity">
    <text evidence="2">Belongs to the oxygen-dependent FAD-linked oxidoreductase family.</text>
</comment>
<dbReference type="RefSeq" id="WP_068687997.1">
    <property type="nucleotide sequence ID" value="NZ_CP063196.1"/>
</dbReference>
<evidence type="ECO:0000256" key="3">
    <source>
        <dbReference type="ARBA" id="ARBA00022630"/>
    </source>
</evidence>
<evidence type="ECO:0000313" key="6">
    <source>
        <dbReference type="EMBL" id="UOE18653.1"/>
    </source>
</evidence>
<proteinExistence type="inferred from homology"/>
<dbReference type="PROSITE" id="PS51387">
    <property type="entry name" value="FAD_PCMH"/>
    <property type="match status" value="1"/>
</dbReference>
<dbReference type="Pfam" id="PF08031">
    <property type="entry name" value="BBE"/>
    <property type="match status" value="1"/>
</dbReference>
<keyword evidence="4" id="KW-0274">FAD</keyword>
<accession>A0A399G1I4</accession>
<dbReference type="InterPro" id="IPR006094">
    <property type="entry name" value="Oxid_FAD_bind_N"/>
</dbReference>
<keyword evidence="7" id="KW-1185">Reference proteome</keyword>
<dbReference type="InterPro" id="IPR016169">
    <property type="entry name" value="FAD-bd_PCMH_sub2"/>
</dbReference>
<dbReference type="OrthoDB" id="545125at2"/>
<comment type="cofactor">
    <cofactor evidence="1">
        <name>FAD</name>
        <dbReference type="ChEBI" id="CHEBI:57692"/>
    </cofactor>
</comment>
<dbReference type="KEGG" id="thao:NI17_017835"/>
<evidence type="ECO:0000256" key="1">
    <source>
        <dbReference type="ARBA" id="ARBA00001974"/>
    </source>
</evidence>